<feature type="transmembrane region" description="Helical" evidence="5">
    <location>
        <begin position="82"/>
        <end position="106"/>
    </location>
</feature>
<dbReference type="eggNOG" id="COG3307">
    <property type="taxonomic scope" value="Bacteria"/>
</dbReference>
<feature type="transmembrane region" description="Helical" evidence="5">
    <location>
        <begin position="424"/>
        <end position="440"/>
    </location>
</feature>
<reference evidence="7 8" key="1">
    <citation type="journal article" date="2004" name="Nucleic Acids Res.">
        <title>Thermoadaptation trait revealed by the genome sequence of thermophilic Geobacillus kaustophilus.</title>
        <authorList>
            <person name="Takami H."/>
            <person name="Takaki Y."/>
            <person name="Chee G.J."/>
            <person name="Nishi S."/>
            <person name="Shimamura S."/>
            <person name="Suzuki H."/>
            <person name="Matsui S."/>
            <person name="Uchiyama I."/>
        </authorList>
    </citation>
    <scope>NUCLEOTIDE SEQUENCE [LARGE SCALE GENOMIC DNA]</scope>
    <source>
        <strain evidence="7 8">HTA426</strain>
    </source>
</reference>
<accession>Q5KUN7</accession>
<gene>
    <name evidence="7" type="ordered locus">GK3314</name>
</gene>
<dbReference type="PANTHER" id="PTHR37422">
    <property type="entry name" value="TEICHURONIC ACID BIOSYNTHESIS PROTEIN TUAE"/>
    <property type="match status" value="1"/>
</dbReference>
<feature type="transmembrane region" description="Helical" evidence="5">
    <location>
        <begin position="118"/>
        <end position="139"/>
    </location>
</feature>
<evidence type="ECO:0000256" key="5">
    <source>
        <dbReference type="SAM" id="Phobius"/>
    </source>
</evidence>
<feature type="transmembrane region" description="Helical" evidence="5">
    <location>
        <begin position="368"/>
        <end position="387"/>
    </location>
</feature>
<dbReference type="InterPro" id="IPR051533">
    <property type="entry name" value="WaaL-like"/>
</dbReference>
<dbReference type="Proteomes" id="UP000001172">
    <property type="component" value="Chromosome"/>
</dbReference>
<feature type="transmembrane region" description="Helical" evidence="5">
    <location>
        <begin position="12"/>
        <end position="29"/>
    </location>
</feature>
<evidence type="ECO:0000256" key="2">
    <source>
        <dbReference type="ARBA" id="ARBA00022692"/>
    </source>
</evidence>
<dbReference type="GO" id="GO:0016020">
    <property type="term" value="C:membrane"/>
    <property type="evidence" value="ECO:0007669"/>
    <property type="project" value="UniProtKB-SubCell"/>
</dbReference>
<keyword evidence="4 5" id="KW-0472">Membrane</keyword>
<sequence>MVSNFFCTRKRYYYQFLYLFLLSVLLGIASSTIPLIPIVLILFLIINLLIIYNSKIVFLGILFLYPFLLGLTSPVFNMGFKYANIPLILMDLLIVYLFIVKGIQVLFNQKGFIIDKSILFQILMWMVTILFFTLTILYSNDIKLGIVYVRRMLIPILMMILSTCYIKNERDFNHLIFTLILVVILQFGISIYQLKNNLPMYGTFYHDANFTIYLSFFLLLIIWEITYRQKHKLIYYASLLTGLFPFVFSGQRTAWIAFLFGSMLLALKNKKIVIIYSIITVFFLIFAKEIVLERFELLTSVSSGINYDTGNSMGWRLYLWEHMFNEVKKNLVFGRGLGSSNAFVGSIYPDMPYAPHNEYLRLLYETGIIGLLLFLVSLSFQPILIFKNKSLPVMREYKLLLNSYLVVFLVSMAPDNIIIMPEALMVYFVVLGSVTGLITNNDKKFY</sequence>
<evidence type="ECO:0000256" key="3">
    <source>
        <dbReference type="ARBA" id="ARBA00022989"/>
    </source>
</evidence>
<keyword evidence="3 5" id="KW-1133">Transmembrane helix</keyword>
<evidence type="ECO:0000313" key="7">
    <source>
        <dbReference type="EMBL" id="BAD77599.1"/>
    </source>
</evidence>
<evidence type="ECO:0000256" key="1">
    <source>
        <dbReference type="ARBA" id="ARBA00004141"/>
    </source>
</evidence>
<comment type="subcellular location">
    <subcellularLocation>
        <location evidence="1">Membrane</location>
        <topology evidence="1">Multi-pass membrane protein</topology>
    </subcellularLocation>
</comment>
<organism evidence="7 8">
    <name type="scientific">Geobacillus kaustophilus (strain HTA426)</name>
    <dbReference type="NCBI Taxonomy" id="235909"/>
    <lineage>
        <taxon>Bacteria</taxon>
        <taxon>Bacillati</taxon>
        <taxon>Bacillota</taxon>
        <taxon>Bacilli</taxon>
        <taxon>Bacillales</taxon>
        <taxon>Anoxybacillaceae</taxon>
        <taxon>Geobacillus</taxon>
        <taxon>Geobacillus thermoleovorans group</taxon>
    </lineage>
</organism>
<dbReference type="HOGENOM" id="CLU_613592_0_0_9"/>
<name>Q5KUN7_GEOKA</name>
<feature type="transmembrane region" description="Helical" evidence="5">
    <location>
        <begin position="172"/>
        <end position="192"/>
    </location>
</feature>
<dbReference type="RefSeq" id="WP_011232781.1">
    <property type="nucleotide sequence ID" value="NC_006510.1"/>
</dbReference>
<feature type="transmembrane region" description="Helical" evidence="5">
    <location>
        <begin position="57"/>
        <end position="76"/>
    </location>
</feature>
<dbReference type="PATRIC" id="fig|235909.7.peg.3537"/>
<dbReference type="PANTHER" id="PTHR37422:SF13">
    <property type="entry name" value="LIPOPOLYSACCHARIDE BIOSYNTHESIS PROTEIN PA4999-RELATED"/>
    <property type="match status" value="1"/>
</dbReference>
<dbReference type="InterPro" id="IPR007016">
    <property type="entry name" value="O-antigen_ligase-rel_domated"/>
</dbReference>
<evidence type="ECO:0000313" key="8">
    <source>
        <dbReference type="Proteomes" id="UP000001172"/>
    </source>
</evidence>
<dbReference type="Pfam" id="PF04932">
    <property type="entry name" value="Wzy_C"/>
    <property type="match status" value="1"/>
</dbReference>
<keyword evidence="2 5" id="KW-0812">Transmembrane</keyword>
<feature type="transmembrane region" description="Helical" evidence="5">
    <location>
        <begin position="35"/>
        <end position="52"/>
    </location>
</feature>
<feature type="transmembrane region" description="Helical" evidence="5">
    <location>
        <begin position="272"/>
        <end position="291"/>
    </location>
</feature>
<dbReference type="AlphaFoldDB" id="Q5KUN7"/>
<feature type="transmembrane region" description="Helical" evidence="5">
    <location>
        <begin position="145"/>
        <end position="165"/>
    </location>
</feature>
<feature type="domain" description="O-antigen ligase-related" evidence="6">
    <location>
        <begin position="238"/>
        <end position="375"/>
    </location>
</feature>
<protein>
    <submittedName>
        <fullName evidence="7">Hypothetical conserved protein</fullName>
    </submittedName>
</protein>
<feature type="transmembrane region" description="Helical" evidence="5">
    <location>
        <begin position="204"/>
        <end position="223"/>
    </location>
</feature>
<proteinExistence type="predicted"/>
<dbReference type="STRING" id="235909.GK3314"/>
<dbReference type="KEGG" id="gka:GK3314"/>
<keyword evidence="8" id="KW-1185">Reference proteome</keyword>
<evidence type="ECO:0000256" key="4">
    <source>
        <dbReference type="ARBA" id="ARBA00023136"/>
    </source>
</evidence>
<evidence type="ECO:0000259" key="6">
    <source>
        <dbReference type="Pfam" id="PF04932"/>
    </source>
</evidence>
<dbReference type="EMBL" id="BA000043">
    <property type="protein sequence ID" value="BAD77599.1"/>
    <property type="molecule type" value="Genomic_DNA"/>
</dbReference>
<feature type="transmembrane region" description="Helical" evidence="5">
    <location>
        <begin position="235"/>
        <end position="260"/>
    </location>
</feature>